<dbReference type="InterPro" id="IPR011257">
    <property type="entry name" value="DNA_glycosylase"/>
</dbReference>
<protein>
    <submittedName>
        <fullName evidence="8">DEMETER-like protein 2</fullName>
    </submittedName>
</protein>
<dbReference type="PANTHER" id="PTHR46213">
    <property type="entry name" value="TRANSCRIPTIONAL ACTIVATOR DEMETER"/>
    <property type="match status" value="1"/>
</dbReference>
<dbReference type="InterPro" id="IPR003651">
    <property type="entry name" value="Endonuclease3_FeS-loop_motif"/>
</dbReference>
<evidence type="ECO:0000256" key="5">
    <source>
        <dbReference type="SAM" id="MobiDB-lite"/>
    </source>
</evidence>
<comment type="cofactor">
    <cofactor evidence="1">
        <name>[4Fe-4S] cluster</name>
        <dbReference type="ChEBI" id="CHEBI:49883"/>
    </cofactor>
</comment>
<keyword evidence="3" id="KW-0408">Iron</keyword>
<feature type="compositionally biased region" description="Basic and acidic residues" evidence="5">
    <location>
        <begin position="606"/>
        <end position="619"/>
    </location>
</feature>
<organism evidence="7 8">
    <name type="scientific">Camelina sativa</name>
    <name type="common">False flax</name>
    <name type="synonym">Myagrum sativum</name>
    <dbReference type="NCBI Taxonomy" id="90675"/>
    <lineage>
        <taxon>Eukaryota</taxon>
        <taxon>Viridiplantae</taxon>
        <taxon>Streptophyta</taxon>
        <taxon>Embryophyta</taxon>
        <taxon>Tracheophyta</taxon>
        <taxon>Spermatophyta</taxon>
        <taxon>Magnoliopsida</taxon>
        <taxon>eudicotyledons</taxon>
        <taxon>Gunneridae</taxon>
        <taxon>Pentapetalae</taxon>
        <taxon>rosids</taxon>
        <taxon>malvids</taxon>
        <taxon>Brassicales</taxon>
        <taxon>Brassicaceae</taxon>
        <taxon>Camelineae</taxon>
        <taxon>Camelina</taxon>
    </lineage>
</organism>
<dbReference type="SMART" id="SM00525">
    <property type="entry name" value="FES"/>
    <property type="match status" value="1"/>
</dbReference>
<reference evidence="8" key="2">
    <citation type="submission" date="2025-08" db="UniProtKB">
        <authorList>
            <consortium name="RefSeq"/>
        </authorList>
    </citation>
    <scope>IDENTIFICATION</scope>
    <source>
        <tissue evidence="8">Leaf</tissue>
    </source>
</reference>
<feature type="compositionally biased region" description="Polar residues" evidence="5">
    <location>
        <begin position="587"/>
        <end position="605"/>
    </location>
</feature>
<dbReference type="SUPFAM" id="SSF48150">
    <property type="entry name" value="DNA-glycosylase"/>
    <property type="match status" value="1"/>
</dbReference>
<dbReference type="InterPro" id="IPR044811">
    <property type="entry name" value="DME/ROS1"/>
</dbReference>
<feature type="region of interest" description="Disordered" evidence="5">
    <location>
        <begin position="155"/>
        <end position="271"/>
    </location>
</feature>
<feature type="compositionally biased region" description="Basic and acidic residues" evidence="5">
    <location>
        <begin position="246"/>
        <end position="260"/>
    </location>
</feature>
<feature type="region of interest" description="Disordered" evidence="5">
    <location>
        <begin position="587"/>
        <end position="661"/>
    </location>
</feature>
<feature type="compositionally biased region" description="Basic and acidic residues" evidence="5">
    <location>
        <begin position="634"/>
        <end position="661"/>
    </location>
</feature>
<sequence length="872" mass="98282">MIWFNNMPKPDMQHNLQPEPNRRRLSLEIPGLSNMSCTEILALANNTDAYGTSSSVGASSSSLSTQYSMDSWINSWRMEYNPLFSNSESSLGINTGIPGQRTMPTQQYDVSTQQRFLCDLILTPEEMMSTSLRPTEAEFPPITLERPARMLVETDHEPHDPIKKSILETGSRVGVKRGRPRNNEKGQLKTPASKKKKIRPKVVGEGKTNKASSSKPRVKKSSAATATPAPAPPPAATAACGLDFPSEGHTRGEGPTDRTLVKQSPRDPTTSQINARVLDLQWRRQCSQGTSFADMWERSSTIDAITKLFDELNINIEGLCLPHNRETALTLYKKTYEEQQALVKYSQKQKPKVQLDPVTNRVWKLLMRSIHNNGVDGADEKTRKWWKEQINMLCGLISSFIDQMRRVQGDRTFSPWKGSVVDSVVGVFLTQNVADHLSSSAYMDLAAAFPLDCNFNKRSSPEEWGSSVTHETMMNPRIRNPNCVIIEEIDDDDDEHGTDAVCSQGPSKMSESFISSTNQSTMMLQDPFNTSLVSEQVDSKMVKGKGHLPNTGGLSMVSYTSSHFNLNELPPEVESCDSFINNDYEESQVQHMSSHQQELESTLHAQDQEQNTRTEDVQKKKPTTSRPVGRPRKNKVDESSSNKKAKEPAKSKPEDTFDWDILRKEAESGGKKREKTERTRDTVDWEAVRCADVNKIANIIIKRGFNNLLAGRIKAFLNRLVEDHGSIDLEWLRDVPPDKAKEYLLSINGLGLKSVECVRLLSLHQVAFPVDTNVGRIAVRLGWVPLQPLPDELQMHLLEQYPVLDSVQRYLWPRLCKLDQKTLYELHYHMITFGKVFCTKITPNCNACPMKAECRHYASAQRLLYPQNSIVT</sequence>
<name>A0ABM0WAH9_CAMSA</name>
<gene>
    <name evidence="8" type="primary">LOC104748098</name>
</gene>
<keyword evidence="4" id="KW-0411">Iron-sulfur</keyword>
<evidence type="ECO:0000256" key="4">
    <source>
        <dbReference type="ARBA" id="ARBA00023014"/>
    </source>
</evidence>
<feature type="domain" description="HhH-GPD" evidence="6">
    <location>
        <begin position="673"/>
        <end position="836"/>
    </location>
</feature>
<dbReference type="SMART" id="SM00478">
    <property type="entry name" value="ENDO3c"/>
    <property type="match status" value="1"/>
</dbReference>
<dbReference type="InterPro" id="IPR023170">
    <property type="entry name" value="HhH_base_excis_C"/>
</dbReference>
<evidence type="ECO:0000259" key="6">
    <source>
        <dbReference type="SMART" id="SM00478"/>
    </source>
</evidence>
<dbReference type="Proteomes" id="UP000694864">
    <property type="component" value="Chromosome 15"/>
</dbReference>
<keyword evidence="7" id="KW-1185">Reference proteome</keyword>
<dbReference type="Gene3D" id="1.10.340.30">
    <property type="entry name" value="Hypothetical protein, domain 2"/>
    <property type="match status" value="1"/>
</dbReference>
<evidence type="ECO:0000313" key="8">
    <source>
        <dbReference type="RefSeq" id="XP_010468090.1"/>
    </source>
</evidence>
<reference evidence="7" key="1">
    <citation type="journal article" date="2014" name="Nat. Commun.">
        <title>The emerging biofuel crop Camelina sativa retains a highly undifferentiated hexaploid genome structure.</title>
        <authorList>
            <person name="Kagale S."/>
            <person name="Koh C."/>
            <person name="Nixon J."/>
            <person name="Bollina V."/>
            <person name="Clarke W.E."/>
            <person name="Tuteja R."/>
            <person name="Spillane C."/>
            <person name="Robinson S.J."/>
            <person name="Links M.G."/>
            <person name="Clarke C."/>
            <person name="Higgins E.E."/>
            <person name="Huebert T."/>
            <person name="Sharpe A.G."/>
            <person name="Parkin I.A."/>
        </authorList>
    </citation>
    <scope>NUCLEOTIDE SEQUENCE [LARGE SCALE GENOMIC DNA]</scope>
    <source>
        <strain evidence="7">cv. DH55</strain>
    </source>
</reference>
<feature type="compositionally biased region" description="Basic and acidic residues" evidence="5">
    <location>
        <begin position="155"/>
        <end position="166"/>
    </location>
</feature>
<dbReference type="InterPro" id="IPR003265">
    <property type="entry name" value="HhH-GPD_domain"/>
</dbReference>
<evidence type="ECO:0000256" key="3">
    <source>
        <dbReference type="ARBA" id="ARBA00023004"/>
    </source>
</evidence>
<evidence type="ECO:0000256" key="1">
    <source>
        <dbReference type="ARBA" id="ARBA00001966"/>
    </source>
</evidence>
<dbReference type="RefSeq" id="XP_010468090.1">
    <property type="nucleotide sequence ID" value="XM_010469788.1"/>
</dbReference>
<dbReference type="Gene3D" id="1.10.1670.10">
    <property type="entry name" value="Helix-hairpin-Helix base-excision DNA repair enzymes (C-terminal)"/>
    <property type="match status" value="1"/>
</dbReference>
<keyword evidence="2" id="KW-0479">Metal-binding</keyword>
<evidence type="ECO:0000313" key="7">
    <source>
        <dbReference type="Proteomes" id="UP000694864"/>
    </source>
</evidence>
<dbReference type="GeneID" id="104748098"/>
<dbReference type="PANTHER" id="PTHR46213:SF13">
    <property type="entry name" value="DEMETER-LIKE PROTEIN 2-RELATED"/>
    <property type="match status" value="1"/>
</dbReference>
<accession>A0ABM0WAH9</accession>
<proteinExistence type="predicted"/>
<evidence type="ECO:0000256" key="2">
    <source>
        <dbReference type="ARBA" id="ARBA00022723"/>
    </source>
</evidence>
<dbReference type="CDD" id="cd00056">
    <property type="entry name" value="ENDO3c"/>
    <property type="match status" value="1"/>
</dbReference>